<protein>
    <submittedName>
        <fullName evidence="1">Uncharacterized protein</fullName>
    </submittedName>
</protein>
<gene>
    <name evidence="2" type="ORF">RCL2_002998100</name>
    <name evidence="1" type="ORF">RclHR1_04840006</name>
</gene>
<dbReference type="AlphaFoldDB" id="A0A2Z6RPJ2"/>
<dbReference type="EMBL" id="BLAL01000324">
    <property type="protein sequence ID" value="GET03653.1"/>
    <property type="molecule type" value="Genomic_DNA"/>
</dbReference>
<dbReference type="Proteomes" id="UP000247702">
    <property type="component" value="Unassembled WGS sequence"/>
</dbReference>
<dbReference type="OrthoDB" id="2342980at2759"/>
<evidence type="ECO:0000313" key="1">
    <source>
        <dbReference type="EMBL" id="GBC02823.1"/>
    </source>
</evidence>
<reference evidence="2" key="2">
    <citation type="submission" date="2019-10" db="EMBL/GenBank/DDBJ databases">
        <title>Conservation and host-specific expression of non-tandemly repeated heterogenous ribosome RNA gene in arbuscular mycorrhizal fungi.</title>
        <authorList>
            <person name="Maeda T."/>
            <person name="Kobayashi Y."/>
            <person name="Nakagawa T."/>
            <person name="Ezawa T."/>
            <person name="Yamaguchi K."/>
            <person name="Bino T."/>
            <person name="Nishimoto Y."/>
            <person name="Shigenobu S."/>
            <person name="Kawaguchi M."/>
        </authorList>
    </citation>
    <scope>NUCLEOTIDE SEQUENCE</scope>
    <source>
        <strain evidence="2">HR1</strain>
    </source>
</reference>
<name>A0A2Z6RPJ2_9GLOM</name>
<comment type="caution">
    <text evidence="1">The sequence shown here is derived from an EMBL/GenBank/DDBJ whole genome shotgun (WGS) entry which is preliminary data.</text>
</comment>
<evidence type="ECO:0000313" key="3">
    <source>
        <dbReference type="Proteomes" id="UP000247702"/>
    </source>
</evidence>
<organism evidence="1 3">
    <name type="scientific">Rhizophagus clarus</name>
    <dbReference type="NCBI Taxonomy" id="94130"/>
    <lineage>
        <taxon>Eukaryota</taxon>
        <taxon>Fungi</taxon>
        <taxon>Fungi incertae sedis</taxon>
        <taxon>Mucoromycota</taxon>
        <taxon>Glomeromycotina</taxon>
        <taxon>Glomeromycetes</taxon>
        <taxon>Glomerales</taxon>
        <taxon>Glomeraceae</taxon>
        <taxon>Rhizophagus</taxon>
    </lineage>
</organism>
<proteinExistence type="predicted"/>
<dbReference type="Proteomes" id="UP000615446">
    <property type="component" value="Unassembled WGS sequence"/>
</dbReference>
<dbReference type="EMBL" id="BEXD01003853">
    <property type="protein sequence ID" value="GBC02823.1"/>
    <property type="molecule type" value="Genomic_DNA"/>
</dbReference>
<sequence length="173" mass="19746">MINNNHTDLPMDPNENSSHLQIFNSGSVQHNLNDNIGVSNINLNTLNINTINTETSTSQNATFEFYLHLPNDTRIYHVTYSELHPSENIRLLNNGINLSHIPVDQFPHHHNVHSLIRQQIQQRVQQPVQQQSFDTARTQDTPQMYLESTSIGNTFSNMQEMGYAGVLDNKNNP</sequence>
<keyword evidence="3" id="KW-1185">Reference proteome</keyword>
<evidence type="ECO:0000313" key="2">
    <source>
        <dbReference type="EMBL" id="GET03653.1"/>
    </source>
</evidence>
<reference evidence="1 3" key="1">
    <citation type="submission" date="2017-11" db="EMBL/GenBank/DDBJ databases">
        <title>The genome of Rhizophagus clarus HR1 reveals common genetic basis of auxotrophy among arbuscular mycorrhizal fungi.</title>
        <authorList>
            <person name="Kobayashi Y."/>
        </authorList>
    </citation>
    <scope>NUCLEOTIDE SEQUENCE [LARGE SCALE GENOMIC DNA]</scope>
    <source>
        <strain evidence="1 3">HR1</strain>
    </source>
</reference>
<accession>A0A2Z6RPJ2</accession>